<gene>
    <name evidence="4" type="primary">LOC120108126</name>
</gene>
<feature type="chain" id="PRO_5034828749" evidence="2">
    <location>
        <begin position="23"/>
        <end position="154"/>
    </location>
</feature>
<dbReference type="AlphaFoldDB" id="A0A8B9A2K0"/>
<organism evidence="3 4">
    <name type="scientific">Phoenix dactylifera</name>
    <name type="common">Date palm</name>
    <dbReference type="NCBI Taxonomy" id="42345"/>
    <lineage>
        <taxon>Eukaryota</taxon>
        <taxon>Viridiplantae</taxon>
        <taxon>Streptophyta</taxon>
        <taxon>Embryophyta</taxon>
        <taxon>Tracheophyta</taxon>
        <taxon>Spermatophyta</taxon>
        <taxon>Magnoliopsida</taxon>
        <taxon>Liliopsida</taxon>
        <taxon>Arecaceae</taxon>
        <taxon>Coryphoideae</taxon>
        <taxon>Phoeniceae</taxon>
        <taxon>Phoenix</taxon>
    </lineage>
</organism>
<dbReference type="RefSeq" id="XP_038977619.1">
    <property type="nucleotide sequence ID" value="XM_039121691.1"/>
</dbReference>
<accession>A0A8B9A2K0</accession>
<dbReference type="SUPFAM" id="SSF53732">
    <property type="entry name" value="Aconitase iron-sulfur domain"/>
    <property type="match status" value="1"/>
</dbReference>
<name>A0A8B9A2K0_PHODC</name>
<sequence>MLCNSFCYLYFLLFAVLLHVHSNEDPAYVFDLMLHYLANEFLFYDQGKKVKVPTFLVPATQKVWMDIYGLPVPGSGGKTCSQIFEEAGCEVPASPSCAACMGGPLDTYARINERQASLLSRGISLEIFLFVQPRLVASSWFNHKPLLVHTTLMC</sequence>
<proteinExistence type="predicted"/>
<keyword evidence="2" id="KW-0732">Signal</keyword>
<dbReference type="Proteomes" id="UP000228380">
    <property type="component" value="Unplaced"/>
</dbReference>
<keyword evidence="1" id="KW-0408">Iron</keyword>
<dbReference type="Gene3D" id="3.30.499.10">
    <property type="entry name" value="Aconitase, domain 3"/>
    <property type="match status" value="1"/>
</dbReference>
<evidence type="ECO:0000313" key="3">
    <source>
        <dbReference type="Proteomes" id="UP000228380"/>
    </source>
</evidence>
<dbReference type="InterPro" id="IPR036008">
    <property type="entry name" value="Aconitase_4Fe-4S_dom"/>
</dbReference>
<protein>
    <submittedName>
        <fullName evidence="4">3-isopropylmalate dehydratase large subunit, chloroplastic-like</fullName>
    </submittedName>
</protein>
<dbReference type="InterPro" id="IPR015931">
    <property type="entry name" value="Acnase/IPM_dHydase_lsu_aba_1/3"/>
</dbReference>
<dbReference type="OrthoDB" id="2279155at2759"/>
<keyword evidence="3" id="KW-1185">Reference proteome</keyword>
<dbReference type="InterPro" id="IPR050067">
    <property type="entry name" value="IPM_dehydratase_rel_enz"/>
</dbReference>
<dbReference type="KEGG" id="pda:120108126"/>
<evidence type="ECO:0000256" key="1">
    <source>
        <dbReference type="ARBA" id="ARBA00023004"/>
    </source>
</evidence>
<dbReference type="GeneID" id="120108126"/>
<feature type="signal peptide" evidence="2">
    <location>
        <begin position="1"/>
        <end position="22"/>
    </location>
</feature>
<dbReference type="PANTHER" id="PTHR43822:SF2">
    <property type="entry name" value="HOMOACONITASE, MITOCHONDRIAL"/>
    <property type="match status" value="1"/>
</dbReference>
<evidence type="ECO:0000256" key="2">
    <source>
        <dbReference type="SAM" id="SignalP"/>
    </source>
</evidence>
<evidence type="ECO:0000313" key="4">
    <source>
        <dbReference type="RefSeq" id="XP_038977619.1"/>
    </source>
</evidence>
<dbReference type="PANTHER" id="PTHR43822">
    <property type="entry name" value="HOMOACONITASE, MITOCHONDRIAL-RELATED"/>
    <property type="match status" value="1"/>
</dbReference>
<reference evidence="4" key="1">
    <citation type="submission" date="2025-08" db="UniProtKB">
        <authorList>
            <consortium name="RefSeq"/>
        </authorList>
    </citation>
    <scope>IDENTIFICATION</scope>
    <source>
        <tissue evidence="4">Young leaves</tissue>
    </source>
</reference>